<comment type="caution">
    <text evidence="2">The sequence shown here is derived from an EMBL/GenBank/DDBJ whole genome shotgun (WGS) entry which is preliminary data.</text>
</comment>
<keyword evidence="1" id="KW-0472">Membrane</keyword>
<protein>
    <submittedName>
        <fullName evidence="2">Uncharacterized protein</fullName>
    </submittedName>
</protein>
<evidence type="ECO:0000256" key="1">
    <source>
        <dbReference type="SAM" id="Phobius"/>
    </source>
</evidence>
<accession>A0ABS8DDP5</accession>
<dbReference type="RefSeq" id="WP_154670271.1">
    <property type="nucleotide sequence ID" value="NZ_JAJCIQ010000002.1"/>
</dbReference>
<organism evidence="2 3">
    <name type="scientific">Bariatricus massiliensis</name>
    <dbReference type="NCBI Taxonomy" id="1745713"/>
    <lineage>
        <taxon>Bacteria</taxon>
        <taxon>Bacillati</taxon>
        <taxon>Bacillota</taxon>
        <taxon>Clostridia</taxon>
        <taxon>Lachnospirales</taxon>
        <taxon>Lachnospiraceae</taxon>
        <taxon>Bariatricus</taxon>
    </lineage>
</organism>
<dbReference type="EMBL" id="JAJCIS010000002">
    <property type="protein sequence ID" value="MCB7386533.1"/>
    <property type="molecule type" value="Genomic_DNA"/>
</dbReference>
<dbReference type="Proteomes" id="UP001299546">
    <property type="component" value="Unassembled WGS sequence"/>
</dbReference>
<gene>
    <name evidence="2" type="ORF">LIZ65_04465</name>
</gene>
<keyword evidence="1" id="KW-0812">Transmembrane</keyword>
<reference evidence="2 3" key="1">
    <citation type="submission" date="2021-10" db="EMBL/GenBank/DDBJ databases">
        <title>Collection of gut derived symbiotic bacterial strains cultured from healthy donors.</title>
        <authorList>
            <person name="Lin H."/>
            <person name="Littmann E."/>
            <person name="Kohout C."/>
            <person name="Pamer E.G."/>
        </authorList>
    </citation>
    <scope>NUCLEOTIDE SEQUENCE [LARGE SCALE GENOMIC DNA]</scope>
    <source>
        <strain evidence="2 3">DFI.1.165</strain>
    </source>
</reference>
<proteinExistence type="predicted"/>
<sequence length="48" mass="5264">MAIMSIAEILAAVAFFTVLGVVSYVKENGGKKERTTVLHNPAYIMYES</sequence>
<feature type="transmembrane region" description="Helical" evidence="1">
    <location>
        <begin position="6"/>
        <end position="25"/>
    </location>
</feature>
<keyword evidence="1" id="KW-1133">Transmembrane helix</keyword>
<name>A0ABS8DDP5_9FIRM</name>
<keyword evidence="3" id="KW-1185">Reference proteome</keyword>
<evidence type="ECO:0000313" key="3">
    <source>
        <dbReference type="Proteomes" id="UP001299546"/>
    </source>
</evidence>
<evidence type="ECO:0000313" key="2">
    <source>
        <dbReference type="EMBL" id="MCB7386533.1"/>
    </source>
</evidence>